<dbReference type="Proteomes" id="UP000184267">
    <property type="component" value="Unassembled WGS sequence"/>
</dbReference>
<evidence type="ECO:0000313" key="2">
    <source>
        <dbReference type="Proteomes" id="UP000184267"/>
    </source>
</evidence>
<gene>
    <name evidence="1" type="ORF">TRAPUB_6645</name>
</gene>
<organism evidence="1 2">
    <name type="scientific">Trametes pubescens</name>
    <name type="common">White-rot fungus</name>
    <dbReference type="NCBI Taxonomy" id="154538"/>
    <lineage>
        <taxon>Eukaryota</taxon>
        <taxon>Fungi</taxon>
        <taxon>Dikarya</taxon>
        <taxon>Basidiomycota</taxon>
        <taxon>Agaricomycotina</taxon>
        <taxon>Agaricomycetes</taxon>
        <taxon>Polyporales</taxon>
        <taxon>Polyporaceae</taxon>
        <taxon>Trametes</taxon>
    </lineage>
</organism>
<dbReference type="EMBL" id="MNAD01001649">
    <property type="protein sequence ID" value="OJT02789.1"/>
    <property type="molecule type" value="Genomic_DNA"/>
</dbReference>
<evidence type="ECO:0000313" key="1">
    <source>
        <dbReference type="EMBL" id="OJT02789.1"/>
    </source>
</evidence>
<reference evidence="1 2" key="1">
    <citation type="submission" date="2016-10" db="EMBL/GenBank/DDBJ databases">
        <title>Genome sequence of the basidiomycete white-rot fungus Trametes pubescens.</title>
        <authorList>
            <person name="Makela M.R."/>
            <person name="Granchi Z."/>
            <person name="Peng M."/>
            <person name="De Vries R.P."/>
            <person name="Grigoriev I."/>
            <person name="Riley R."/>
            <person name="Hilden K."/>
        </authorList>
    </citation>
    <scope>NUCLEOTIDE SEQUENCE [LARGE SCALE GENOMIC DNA]</scope>
    <source>
        <strain evidence="1 2">FBCC735</strain>
    </source>
</reference>
<dbReference type="OrthoDB" id="2758450at2759"/>
<protein>
    <submittedName>
        <fullName evidence="1">Uncharacterized protein</fullName>
    </submittedName>
</protein>
<sequence>MSSSDSSSIAEMVAVSQGVISSILNSRFLLALYETNAYLERGGTSASSFSTLNFGEADPRAEGSPELPDFLNSLAGPIHSFPDNDPELFDSEPTAAQLAFEMEVSDGETGEATELTEMVEVGGQV</sequence>
<accession>A0A1M2V589</accession>
<name>A0A1M2V589_TRAPU</name>
<proteinExistence type="predicted"/>
<comment type="caution">
    <text evidence="1">The sequence shown here is derived from an EMBL/GenBank/DDBJ whole genome shotgun (WGS) entry which is preliminary data.</text>
</comment>
<keyword evidence="2" id="KW-1185">Reference proteome</keyword>
<dbReference type="AlphaFoldDB" id="A0A1M2V589"/>